<comment type="similarity">
    <text evidence="4">Belongs to the cyclophilin-type PPIase family. CWC27 subfamily.</text>
</comment>
<dbReference type="GO" id="GO:0003755">
    <property type="term" value="F:peptidyl-prolyl cis-trans isomerase activity"/>
    <property type="evidence" value="ECO:0007669"/>
    <property type="project" value="UniProtKB-EC"/>
</dbReference>
<comment type="catalytic activity">
    <reaction evidence="1">
        <text>[protein]-peptidylproline (omega=180) = [protein]-peptidylproline (omega=0)</text>
        <dbReference type="Rhea" id="RHEA:16237"/>
        <dbReference type="Rhea" id="RHEA-COMP:10747"/>
        <dbReference type="Rhea" id="RHEA-COMP:10748"/>
        <dbReference type="ChEBI" id="CHEBI:83833"/>
        <dbReference type="ChEBI" id="CHEBI:83834"/>
        <dbReference type="EC" id="5.2.1.8"/>
    </reaction>
</comment>
<feature type="region of interest" description="Disordered" evidence="5">
    <location>
        <begin position="229"/>
        <end position="291"/>
    </location>
</feature>
<dbReference type="EMBL" id="LT598480">
    <property type="protein sequence ID" value="SCV03143.1"/>
    <property type="molecule type" value="Genomic_DNA"/>
</dbReference>
<evidence type="ECO:0000313" key="8">
    <source>
        <dbReference type="Proteomes" id="UP000191144"/>
    </source>
</evidence>
<evidence type="ECO:0000256" key="2">
    <source>
        <dbReference type="ARBA" id="ARBA00004123"/>
    </source>
</evidence>
<evidence type="ECO:0000256" key="5">
    <source>
        <dbReference type="SAM" id="MobiDB-lite"/>
    </source>
</evidence>
<dbReference type="GO" id="GO:0071013">
    <property type="term" value="C:catalytic step 2 spliceosome"/>
    <property type="evidence" value="ECO:0007669"/>
    <property type="project" value="TreeGrafter"/>
</dbReference>
<dbReference type="InterPro" id="IPR029000">
    <property type="entry name" value="Cyclophilin-like_dom_sf"/>
</dbReference>
<dbReference type="AlphaFoldDB" id="A0A1G4KF96"/>
<name>A0A1G4KF96_9SACH</name>
<evidence type="ECO:0000256" key="4">
    <source>
        <dbReference type="ARBA" id="ARBA00038509"/>
    </source>
</evidence>
<dbReference type="PANTHER" id="PTHR45625:SF6">
    <property type="entry name" value="SPLICEOSOME-ASSOCIATED PROTEIN CWC27 HOMOLOG"/>
    <property type="match status" value="1"/>
</dbReference>
<accession>A0A1G4KF96</accession>
<protein>
    <submittedName>
        <fullName evidence="7">LAME_0H08064g1_1</fullName>
    </submittedName>
</protein>
<dbReference type="Gene3D" id="2.40.100.10">
    <property type="entry name" value="Cyclophilin-like"/>
    <property type="match status" value="1"/>
</dbReference>
<gene>
    <name evidence="7" type="ORF">LAME_0H08064G</name>
</gene>
<feature type="domain" description="PPIase cyclophilin-type" evidence="6">
    <location>
        <begin position="20"/>
        <end position="154"/>
    </location>
</feature>
<dbReference type="Proteomes" id="UP000191144">
    <property type="component" value="Chromosome H"/>
</dbReference>
<dbReference type="PANTHER" id="PTHR45625">
    <property type="entry name" value="PEPTIDYL-PROLYL CIS-TRANS ISOMERASE-RELATED"/>
    <property type="match status" value="1"/>
</dbReference>
<evidence type="ECO:0000256" key="3">
    <source>
        <dbReference type="ARBA" id="ARBA00023242"/>
    </source>
</evidence>
<dbReference type="PROSITE" id="PS50072">
    <property type="entry name" value="CSA_PPIASE_2"/>
    <property type="match status" value="1"/>
</dbReference>
<dbReference type="OrthoDB" id="442970at2759"/>
<keyword evidence="8" id="KW-1185">Reference proteome</keyword>
<evidence type="ECO:0000313" key="7">
    <source>
        <dbReference type="EMBL" id="SCV03143.1"/>
    </source>
</evidence>
<dbReference type="InterPro" id="IPR002130">
    <property type="entry name" value="Cyclophilin-type_PPIase_dom"/>
</dbReference>
<keyword evidence="3" id="KW-0539">Nucleus</keyword>
<reference evidence="8" key="1">
    <citation type="submission" date="2016-03" db="EMBL/GenBank/DDBJ databases">
        <authorList>
            <person name="Devillers Hugo."/>
        </authorList>
    </citation>
    <scope>NUCLEOTIDE SEQUENCE [LARGE SCALE GENOMIC DNA]</scope>
</reference>
<proteinExistence type="inferred from homology"/>
<evidence type="ECO:0000256" key="1">
    <source>
        <dbReference type="ARBA" id="ARBA00000971"/>
    </source>
</evidence>
<evidence type="ECO:0000259" key="6">
    <source>
        <dbReference type="PROSITE" id="PS50072"/>
    </source>
</evidence>
<sequence>MAGSLEPRTSARCTIWTSSGPLKVELWAKECPRTAFKFLENCVQGRYNGVKFEKKVYDAAVQSSEIENEPWGNLENDSRIKMNRRGLLAVNVESKGGFFITLRETSELDGQVTVLGQLVDNSFYTLLKISEKEFKSGTQDQTYLYPATVERIEVEERYFENLNIEKKREASSVPGAVPKRVKRAAKVQLDYDHEEDEEDDEPSETVNIKITAAHDLLASKGLMRQAPDTQYRHDVSEDVAAVESRQPTDPTDPKLTSFAVPDTPTHQHHNAEAAADSENPTDQLSSREADTMAMLAKFKQRLARSNSLSSHQLNFEDRES</sequence>
<dbReference type="SUPFAM" id="SSF50891">
    <property type="entry name" value="Cyclophilin-like"/>
    <property type="match status" value="1"/>
</dbReference>
<dbReference type="Pfam" id="PF00160">
    <property type="entry name" value="Pro_isomerase"/>
    <property type="match status" value="1"/>
</dbReference>
<dbReference type="InterPro" id="IPR044666">
    <property type="entry name" value="Cyclophilin_A-like"/>
</dbReference>
<comment type="subcellular location">
    <subcellularLocation>
        <location evidence="2">Nucleus</location>
    </subcellularLocation>
</comment>
<organism evidence="7 8">
    <name type="scientific">Lachancea meyersii CBS 8951</name>
    <dbReference type="NCBI Taxonomy" id="1266667"/>
    <lineage>
        <taxon>Eukaryota</taxon>
        <taxon>Fungi</taxon>
        <taxon>Dikarya</taxon>
        <taxon>Ascomycota</taxon>
        <taxon>Saccharomycotina</taxon>
        <taxon>Saccharomycetes</taxon>
        <taxon>Saccharomycetales</taxon>
        <taxon>Saccharomycetaceae</taxon>
        <taxon>Lachancea</taxon>
    </lineage>
</organism>